<keyword evidence="4" id="KW-0175">Coiled coil</keyword>
<keyword evidence="5" id="KW-0732">Signal</keyword>
<dbReference type="Pfam" id="PF02518">
    <property type="entry name" value="HATPase_c"/>
    <property type="match status" value="1"/>
</dbReference>
<dbReference type="InterPro" id="IPR011712">
    <property type="entry name" value="Sig_transdc_His_kin_sub3_dim/P"/>
</dbReference>
<organism evidence="7 8">
    <name type="scientific">Luteibacter jiangsuensis</name>
    <dbReference type="NCBI Taxonomy" id="637577"/>
    <lineage>
        <taxon>Bacteria</taxon>
        <taxon>Pseudomonadati</taxon>
        <taxon>Pseudomonadota</taxon>
        <taxon>Gammaproteobacteria</taxon>
        <taxon>Lysobacterales</taxon>
        <taxon>Rhodanobacteraceae</taxon>
        <taxon>Luteibacter</taxon>
    </lineage>
</organism>
<keyword evidence="1" id="KW-0808">Transferase</keyword>
<evidence type="ECO:0000256" key="3">
    <source>
        <dbReference type="ARBA" id="ARBA00023012"/>
    </source>
</evidence>
<dbReference type="Proteomes" id="UP001237737">
    <property type="component" value="Unassembled WGS sequence"/>
</dbReference>
<proteinExistence type="predicted"/>
<evidence type="ECO:0000313" key="7">
    <source>
        <dbReference type="EMBL" id="MDQ0008450.1"/>
    </source>
</evidence>
<keyword evidence="3" id="KW-0902">Two-component regulatory system</keyword>
<dbReference type="RefSeq" id="WP_306847129.1">
    <property type="nucleotide sequence ID" value="NZ_JAUSSK010000001.1"/>
</dbReference>
<dbReference type="InterPro" id="IPR013783">
    <property type="entry name" value="Ig-like_fold"/>
</dbReference>
<protein>
    <submittedName>
        <fullName evidence="7">Signal transduction histidine kinase/ligand-binding sensor domain-containing protein</fullName>
    </submittedName>
</protein>
<dbReference type="InterPro" id="IPR050482">
    <property type="entry name" value="Sensor_HK_TwoCompSys"/>
</dbReference>
<dbReference type="InterPro" id="IPR011123">
    <property type="entry name" value="Y_Y_Y"/>
</dbReference>
<dbReference type="Gene3D" id="2.130.10.10">
    <property type="entry name" value="YVTN repeat-like/Quinoprotein amine dehydrogenase"/>
    <property type="match status" value="3"/>
</dbReference>
<evidence type="ECO:0000313" key="8">
    <source>
        <dbReference type="Proteomes" id="UP001237737"/>
    </source>
</evidence>
<feature type="coiled-coil region" evidence="4">
    <location>
        <begin position="827"/>
        <end position="854"/>
    </location>
</feature>
<keyword evidence="8" id="KW-1185">Reference proteome</keyword>
<dbReference type="CDD" id="cd16917">
    <property type="entry name" value="HATPase_UhpB-NarQ-NarX-like"/>
    <property type="match status" value="1"/>
</dbReference>
<dbReference type="SMART" id="SM00387">
    <property type="entry name" value="HATPase_c"/>
    <property type="match status" value="1"/>
</dbReference>
<reference evidence="7 8" key="1">
    <citation type="submission" date="2023-07" db="EMBL/GenBank/DDBJ databases">
        <title>Sorghum-associated microbial communities from plants grown in Nebraska, USA.</title>
        <authorList>
            <person name="Schachtman D."/>
        </authorList>
    </citation>
    <scope>NUCLEOTIDE SEQUENCE [LARGE SCALE GENOMIC DNA]</scope>
    <source>
        <strain evidence="7 8">CC60</strain>
    </source>
</reference>
<evidence type="ECO:0000256" key="1">
    <source>
        <dbReference type="ARBA" id="ARBA00022679"/>
    </source>
</evidence>
<dbReference type="Gene3D" id="1.20.5.1930">
    <property type="match status" value="1"/>
</dbReference>
<evidence type="ECO:0000256" key="5">
    <source>
        <dbReference type="SAM" id="SignalP"/>
    </source>
</evidence>
<dbReference type="Pfam" id="PF07495">
    <property type="entry name" value="Y_Y_Y"/>
    <property type="match status" value="1"/>
</dbReference>
<dbReference type="PANTHER" id="PTHR24421:SF62">
    <property type="entry name" value="SENSORY TRANSDUCTION HISTIDINE KINASE"/>
    <property type="match status" value="1"/>
</dbReference>
<accession>A0ABT9STX5</accession>
<dbReference type="Gene3D" id="3.30.565.10">
    <property type="entry name" value="Histidine kinase-like ATPase, C-terminal domain"/>
    <property type="match status" value="1"/>
</dbReference>
<gene>
    <name evidence="7" type="ORF">J2T07_000609</name>
</gene>
<name>A0ABT9STX5_9GAMM</name>
<dbReference type="Pfam" id="PF07730">
    <property type="entry name" value="HisKA_3"/>
    <property type="match status" value="1"/>
</dbReference>
<dbReference type="Gene3D" id="2.60.40.10">
    <property type="entry name" value="Immunoglobulins"/>
    <property type="match status" value="1"/>
</dbReference>
<dbReference type="SUPFAM" id="SSF63829">
    <property type="entry name" value="Calcium-dependent phosphotriesterase"/>
    <property type="match status" value="2"/>
</dbReference>
<sequence>MILRPLNARHLMLLLASLLAWLPAAHATDPARTLGQLHHIALRAEEGAPASIVSMAQTEDGWLWLSTRMGLFRYDGFVFEKIPLQPPSSNESEATWTIYAAPGGDLWVAGANGGVARVRDGKATLYGAADGLPDHVAINDFATDGDGGLWATTEVGIYRLDGSRWKEVSSEWGIPREVDMFLEDARGNLWAGTDRNLYVLRKGTHRFEDTGIRSGSASHLMVHPDGSLWQRTGAGFHPLPGEWGKPFPHPHPRRANSTTTAFDRDGNLWTVACAVNLCRMAAKDVGNTTTGDVGEPAMQTFSEDLGMTSQATMTLMEDRDGHVWVSTKMGLDTFRDTWLSRIRFPKPEVYFSVVEDGHGQVWTGTAARTVYPDTLWKLTPDPVALPGFEGTINSAYRDTDGSLWLGGSGKLWHMRDGKPAEVDLPDDAATRGITVQAIARDGDGRLWVSLRLRGVYLRHADGWLPASSIAPFPTLAPAVIHVDPAGKAWFGYLDGTVAMLDGNTLRRFDAGSGLEQGPVTAIATIGDRLVVGSEHGLSFFDGDRFQRLAAQPADRFNSITGIVQSKEGCVWAYGIAGVIRFTPQAWKAALGQPKVPTDVQVLTMEDGAPGPAQLVRPLPTVVATGGGRLWFAGSQGLAWLDSSVPPSLPLPPPVVIKSIVSGASTFHPGDTVRLHDTRDLGVTYTALAPGRPRGLTFRYKLEGVDGFVQDAGNRHEALYTDLPPGQYSFWAEASYDGSRWSRSTPVTVTVTPRLVERTPFKVFCLMVAAGLVWLAHRWRVRLLTQRLRLRLDERHGERERIARELHDTLLQGVQGLILKFQAFVDGLAKEDAARATLERTIDRAEALLVEGRDRVKGLRSHASEEGSLEDRIASLVDDVGIPVYFAVQYGNRRRPVNPVVIDELHSIVREAVINAMQHSHAHSIRITVEHARRSLKVWVSDDGDGFTTVPDAREGNGHFGLVGMRERAQRMGGKLKVQSAPQRGTLVTVRIPARVAYAGNGRKALT</sequence>
<dbReference type="InterPro" id="IPR036890">
    <property type="entry name" value="HATPase_C_sf"/>
</dbReference>
<dbReference type="InterPro" id="IPR015943">
    <property type="entry name" value="WD40/YVTN_repeat-like_dom_sf"/>
</dbReference>
<keyword evidence="2 7" id="KW-0418">Kinase</keyword>
<dbReference type="SUPFAM" id="SSF55874">
    <property type="entry name" value="ATPase domain of HSP90 chaperone/DNA topoisomerase II/histidine kinase"/>
    <property type="match status" value="1"/>
</dbReference>
<evidence type="ECO:0000256" key="4">
    <source>
        <dbReference type="SAM" id="Coils"/>
    </source>
</evidence>
<evidence type="ECO:0000256" key="2">
    <source>
        <dbReference type="ARBA" id="ARBA00022777"/>
    </source>
</evidence>
<dbReference type="GO" id="GO:0016301">
    <property type="term" value="F:kinase activity"/>
    <property type="evidence" value="ECO:0007669"/>
    <property type="project" value="UniProtKB-KW"/>
</dbReference>
<feature type="signal peptide" evidence="5">
    <location>
        <begin position="1"/>
        <end position="27"/>
    </location>
</feature>
<dbReference type="InterPro" id="IPR003594">
    <property type="entry name" value="HATPase_dom"/>
</dbReference>
<dbReference type="EMBL" id="JAUSSK010000001">
    <property type="protein sequence ID" value="MDQ0008450.1"/>
    <property type="molecule type" value="Genomic_DNA"/>
</dbReference>
<dbReference type="PROSITE" id="PS50109">
    <property type="entry name" value="HIS_KIN"/>
    <property type="match status" value="1"/>
</dbReference>
<dbReference type="PANTHER" id="PTHR24421">
    <property type="entry name" value="NITRATE/NITRITE SENSOR PROTEIN NARX-RELATED"/>
    <property type="match status" value="1"/>
</dbReference>
<evidence type="ECO:0000259" key="6">
    <source>
        <dbReference type="PROSITE" id="PS50109"/>
    </source>
</evidence>
<feature type="chain" id="PRO_5047532509" evidence="5">
    <location>
        <begin position="28"/>
        <end position="1006"/>
    </location>
</feature>
<dbReference type="InterPro" id="IPR005467">
    <property type="entry name" value="His_kinase_dom"/>
</dbReference>
<comment type="caution">
    <text evidence="7">The sequence shown here is derived from an EMBL/GenBank/DDBJ whole genome shotgun (WGS) entry which is preliminary data.</text>
</comment>
<feature type="domain" description="Histidine kinase" evidence="6">
    <location>
        <begin position="902"/>
        <end position="995"/>
    </location>
</feature>